<dbReference type="Pfam" id="PF01843">
    <property type="entry name" value="DIL"/>
    <property type="match status" value="1"/>
</dbReference>
<dbReference type="GO" id="GO:0005911">
    <property type="term" value="C:cell-cell junction"/>
    <property type="evidence" value="ECO:0007669"/>
    <property type="project" value="TreeGrafter"/>
</dbReference>
<dbReference type="Gene3D" id="2.30.42.10">
    <property type="match status" value="1"/>
</dbReference>
<feature type="domain" description="Dilute" evidence="3">
    <location>
        <begin position="2"/>
        <end position="263"/>
    </location>
</feature>
<dbReference type="InterPro" id="IPR036034">
    <property type="entry name" value="PDZ_sf"/>
</dbReference>
<dbReference type="Proteomes" id="UP000424527">
    <property type="component" value="Unassembled WGS sequence"/>
</dbReference>
<dbReference type="InterPro" id="IPR001478">
    <property type="entry name" value="PDZ"/>
</dbReference>
<dbReference type="SMART" id="SM01132">
    <property type="entry name" value="DIL"/>
    <property type="match status" value="1"/>
</dbReference>
<dbReference type="PANTHER" id="PTHR16027:SF4">
    <property type="entry name" value="RAS-INTERACTING PROTEIN 1"/>
    <property type="match status" value="1"/>
</dbReference>
<dbReference type="InterPro" id="IPR037983">
    <property type="entry name" value="CBD_Rasip1/Radil"/>
</dbReference>
<dbReference type="CDD" id="cd06690">
    <property type="entry name" value="PDZ_Radil-like"/>
    <property type="match status" value="1"/>
</dbReference>
<name>A0A6G0HU88_LARCR</name>
<evidence type="ECO:0000256" key="1">
    <source>
        <dbReference type="SAM" id="MobiDB-lite"/>
    </source>
</evidence>
<keyword evidence="5" id="KW-1185">Reference proteome</keyword>
<dbReference type="CDD" id="cd15472">
    <property type="entry name" value="Myo5p-like_CBD_Rasip1"/>
    <property type="match status" value="1"/>
</dbReference>
<sequence length="543" mass="59501">MEELIPGLQPLVLWMANSIELLHFIQHEVPQLLLRPQEDKGLLDPEMSSTRTACEEAMTVLEEVIMFTFQQSVYYLTKSMYSALPSLLDGNPFSESGQLRVPDGLSGILEVLKEALKLLTAFQVHPDISLQLCAYLFFFINASLFNTFMERGSVAGFYQWSRGVQIRANLDLLMDWIQSIGLGDLATEFFQKLSAAVNLLATPKETLLQASWSSLRAEFAALNPAQLHHMLREYSSGKACPTGWTPSPDDAEDAVRTGDILESFDNHPPLILPSNTSSYAGCPAVKPEPMWRNRLRLSGGTTTDSQSATSASTRVFQDPVAHQVVSDPVTCPSPKADPDCTSPTESSQARGSHGDLSSCEAVLTQKLKSLELQNTLPGQADLVYHKSLALDPSCLLTPPNTPQGMELAELEADLQEGARQQKKVSGYAEWKRESVDDEEEEEVFTVELRRGPHGLGLALVDGTKTQLRMSGIYVKSVVPDSPAAQCQKLRTGDRILAVNGISLVGMEYNVGRELIRSSGDSLKLLVAKIESKPSEKSSAATRC</sequence>
<organism evidence="4 5">
    <name type="scientific">Larimichthys crocea</name>
    <name type="common">Large yellow croaker</name>
    <name type="synonym">Pseudosciaena crocea</name>
    <dbReference type="NCBI Taxonomy" id="215358"/>
    <lineage>
        <taxon>Eukaryota</taxon>
        <taxon>Metazoa</taxon>
        <taxon>Chordata</taxon>
        <taxon>Craniata</taxon>
        <taxon>Vertebrata</taxon>
        <taxon>Euteleostomi</taxon>
        <taxon>Actinopterygii</taxon>
        <taxon>Neopterygii</taxon>
        <taxon>Teleostei</taxon>
        <taxon>Neoteleostei</taxon>
        <taxon>Acanthomorphata</taxon>
        <taxon>Eupercaria</taxon>
        <taxon>Sciaenidae</taxon>
        <taxon>Larimichthys</taxon>
    </lineage>
</organism>
<proteinExistence type="predicted"/>
<dbReference type="SUPFAM" id="SSF50156">
    <property type="entry name" value="PDZ domain-like"/>
    <property type="match status" value="1"/>
</dbReference>
<dbReference type="PROSITE" id="PS50106">
    <property type="entry name" value="PDZ"/>
    <property type="match status" value="1"/>
</dbReference>
<feature type="compositionally biased region" description="Polar residues" evidence="1">
    <location>
        <begin position="341"/>
        <end position="350"/>
    </location>
</feature>
<dbReference type="InterPro" id="IPR002710">
    <property type="entry name" value="Dilute_dom"/>
</dbReference>
<gene>
    <name evidence="4" type="ORF">D5F01_LYC18179</name>
</gene>
<feature type="compositionally biased region" description="Low complexity" evidence="1">
    <location>
        <begin position="298"/>
        <end position="313"/>
    </location>
</feature>
<feature type="domain" description="PDZ" evidence="2">
    <location>
        <begin position="445"/>
        <end position="530"/>
    </location>
</feature>
<accession>A0A6G0HU88</accession>
<evidence type="ECO:0000313" key="5">
    <source>
        <dbReference type="Proteomes" id="UP000424527"/>
    </source>
</evidence>
<comment type="caution">
    <text evidence="4">The sequence shown here is derived from an EMBL/GenBank/DDBJ whole genome shotgun (WGS) entry which is preliminary data.</text>
</comment>
<dbReference type="SMART" id="SM00228">
    <property type="entry name" value="PDZ"/>
    <property type="match status" value="1"/>
</dbReference>
<dbReference type="PROSITE" id="PS51126">
    <property type="entry name" value="DILUTE"/>
    <property type="match status" value="1"/>
</dbReference>
<protein>
    <submittedName>
        <fullName evidence="4">Ras-interacting protein 1</fullName>
    </submittedName>
</protein>
<dbReference type="GO" id="GO:0035024">
    <property type="term" value="P:negative regulation of Rho protein signal transduction"/>
    <property type="evidence" value="ECO:0007669"/>
    <property type="project" value="TreeGrafter"/>
</dbReference>
<dbReference type="EMBL" id="REGW02000018">
    <property type="protein sequence ID" value="KAE8282789.1"/>
    <property type="molecule type" value="Genomic_DNA"/>
</dbReference>
<evidence type="ECO:0000313" key="4">
    <source>
        <dbReference type="EMBL" id="KAE8282789.1"/>
    </source>
</evidence>
<evidence type="ECO:0000259" key="3">
    <source>
        <dbReference type="PROSITE" id="PS51126"/>
    </source>
</evidence>
<reference evidence="4 5" key="1">
    <citation type="submission" date="2019-07" db="EMBL/GenBank/DDBJ databases">
        <title>Chromosome genome assembly for large yellow croaker.</title>
        <authorList>
            <person name="Xiao S."/>
        </authorList>
    </citation>
    <scope>NUCLEOTIDE SEQUENCE [LARGE SCALE GENOMIC DNA]</scope>
    <source>
        <strain evidence="4">JMULYC20181020</strain>
        <tissue evidence="4">Muscle</tissue>
    </source>
</reference>
<dbReference type="PANTHER" id="PTHR16027">
    <property type="entry name" value="DILUTE DOMAIN-CONTAINING PROTEIN YPR089W"/>
    <property type="match status" value="1"/>
</dbReference>
<dbReference type="Pfam" id="PF00595">
    <property type="entry name" value="PDZ"/>
    <property type="match status" value="1"/>
</dbReference>
<evidence type="ECO:0000259" key="2">
    <source>
        <dbReference type="PROSITE" id="PS50106"/>
    </source>
</evidence>
<dbReference type="AlphaFoldDB" id="A0A6G0HU88"/>
<dbReference type="GO" id="GO:0051020">
    <property type="term" value="F:GTPase binding"/>
    <property type="evidence" value="ECO:0007669"/>
    <property type="project" value="TreeGrafter"/>
</dbReference>
<dbReference type="InterPro" id="IPR052072">
    <property type="entry name" value="Vascular_dev_regulator"/>
</dbReference>
<feature type="region of interest" description="Disordered" evidence="1">
    <location>
        <begin position="295"/>
        <end position="355"/>
    </location>
</feature>
<dbReference type="GO" id="GO:0001525">
    <property type="term" value="P:angiogenesis"/>
    <property type="evidence" value="ECO:0007669"/>
    <property type="project" value="TreeGrafter"/>
</dbReference>